<name>A0A226D9V1_FOLCA</name>
<dbReference type="GO" id="GO:0001730">
    <property type="term" value="F:2'-5'-oligoadenylate synthetase activity"/>
    <property type="evidence" value="ECO:0007669"/>
    <property type="project" value="TreeGrafter"/>
</dbReference>
<gene>
    <name evidence="4" type="ORF">Fcan01_23321</name>
</gene>
<feature type="domain" description="2'-5'-oligoadenylate synthetase 1" evidence="3">
    <location>
        <begin position="163"/>
        <end position="263"/>
    </location>
</feature>
<dbReference type="GO" id="GO:0003725">
    <property type="term" value="F:double-stranded RNA binding"/>
    <property type="evidence" value="ECO:0007669"/>
    <property type="project" value="TreeGrafter"/>
</dbReference>
<dbReference type="SUPFAM" id="SSF81301">
    <property type="entry name" value="Nucleotidyltransferase"/>
    <property type="match status" value="1"/>
</dbReference>
<dbReference type="InterPro" id="IPR002934">
    <property type="entry name" value="Polymerase_NTP_transf_dom"/>
</dbReference>
<evidence type="ECO:0000259" key="3">
    <source>
        <dbReference type="Pfam" id="PF10421"/>
    </source>
</evidence>
<comment type="similarity">
    <text evidence="1">Belongs to the 2-5A synthase family.</text>
</comment>
<dbReference type="EMBL" id="LNIX01000027">
    <property type="protein sequence ID" value="OXA41920.1"/>
    <property type="molecule type" value="Genomic_DNA"/>
</dbReference>
<evidence type="ECO:0000313" key="4">
    <source>
        <dbReference type="EMBL" id="OXA41920.1"/>
    </source>
</evidence>
<sequence>MAHQAERVKLLRGIIDSNRPTREYLEAGRAAAQAFFLSLQQRKELSVAEFRFAGSIAKGTSLNTSDFDLVVFLNNEKPPFSSAVIDVFHKGVQQARVDGGVIHFRGKNNMLVKASAHFRNLELDLDINIAPVLVRGVNSGQPQVSRAAVRMQETGSVSVHVTPQMLEAIRLAKYWAGKVNLHGTKIHGNSFIVELITLEANRISEGEDLEEKFVKFLKTMQNLGEQKIILTKEYSVEDIPARLLFQRPLIMDPANCWDNLGEQFQPGQPAYYALTYYKQAADLALAKIEGARLGDAYYKNPANWF</sequence>
<reference evidence="4 5" key="1">
    <citation type="submission" date="2015-12" db="EMBL/GenBank/DDBJ databases">
        <title>The genome of Folsomia candida.</title>
        <authorList>
            <person name="Faddeeva A."/>
            <person name="Derks M.F."/>
            <person name="Anvar Y."/>
            <person name="Smit S."/>
            <person name="Van Straalen N."/>
            <person name="Roelofs D."/>
        </authorList>
    </citation>
    <scope>NUCLEOTIDE SEQUENCE [LARGE SCALE GENOMIC DNA]</scope>
    <source>
        <strain evidence="4 5">VU population</strain>
        <tissue evidence="4">Whole body</tissue>
    </source>
</reference>
<feature type="domain" description="Polymerase nucleotidyl transferase" evidence="2">
    <location>
        <begin position="42"/>
        <end position="78"/>
    </location>
</feature>
<protein>
    <submittedName>
        <fullName evidence="4">Uncharacterized protein</fullName>
    </submittedName>
</protein>
<dbReference type="Gene3D" id="3.30.460.10">
    <property type="entry name" value="Beta Polymerase, domain 2"/>
    <property type="match status" value="1"/>
</dbReference>
<evidence type="ECO:0000259" key="2">
    <source>
        <dbReference type="Pfam" id="PF01909"/>
    </source>
</evidence>
<dbReference type="Proteomes" id="UP000198287">
    <property type="component" value="Unassembled WGS sequence"/>
</dbReference>
<dbReference type="OrthoDB" id="9978031at2759"/>
<dbReference type="PANTHER" id="PTHR11258:SF11">
    <property type="entry name" value="C2H2-TYPE DOMAIN-CONTAINING PROTEIN"/>
    <property type="match status" value="1"/>
</dbReference>
<dbReference type="SUPFAM" id="SSF81631">
    <property type="entry name" value="PAP/OAS1 substrate-binding domain"/>
    <property type="match status" value="1"/>
</dbReference>
<dbReference type="PANTHER" id="PTHR11258">
    <property type="entry name" value="2-5 OLIGOADENYLATE SYNTHETASE"/>
    <property type="match status" value="1"/>
</dbReference>
<dbReference type="InterPro" id="IPR043519">
    <property type="entry name" value="NT_sf"/>
</dbReference>
<dbReference type="Pfam" id="PF10421">
    <property type="entry name" value="OAS1_C"/>
    <property type="match status" value="1"/>
</dbReference>
<dbReference type="AlphaFoldDB" id="A0A226D9V1"/>
<evidence type="ECO:0000256" key="1">
    <source>
        <dbReference type="ARBA" id="ARBA00009526"/>
    </source>
</evidence>
<dbReference type="GO" id="GO:0005654">
    <property type="term" value="C:nucleoplasm"/>
    <property type="evidence" value="ECO:0007669"/>
    <property type="project" value="TreeGrafter"/>
</dbReference>
<dbReference type="InterPro" id="IPR018952">
    <property type="entry name" value="2-5-oligoAdlate_synth_1_dom2/C"/>
</dbReference>
<accession>A0A226D9V1</accession>
<dbReference type="Pfam" id="PF01909">
    <property type="entry name" value="NTP_transf_2"/>
    <property type="match status" value="1"/>
</dbReference>
<dbReference type="Gene3D" id="1.10.1410.20">
    <property type="entry name" value="2'-5'-oligoadenylate synthetase 1, domain 2"/>
    <property type="match status" value="1"/>
</dbReference>
<keyword evidence="5" id="KW-1185">Reference proteome</keyword>
<dbReference type="GO" id="GO:0005829">
    <property type="term" value="C:cytosol"/>
    <property type="evidence" value="ECO:0007669"/>
    <property type="project" value="TreeGrafter"/>
</dbReference>
<organism evidence="4 5">
    <name type="scientific">Folsomia candida</name>
    <name type="common">Springtail</name>
    <dbReference type="NCBI Taxonomy" id="158441"/>
    <lineage>
        <taxon>Eukaryota</taxon>
        <taxon>Metazoa</taxon>
        <taxon>Ecdysozoa</taxon>
        <taxon>Arthropoda</taxon>
        <taxon>Hexapoda</taxon>
        <taxon>Collembola</taxon>
        <taxon>Entomobryomorpha</taxon>
        <taxon>Isotomoidea</taxon>
        <taxon>Isotomidae</taxon>
        <taxon>Proisotominae</taxon>
        <taxon>Folsomia</taxon>
    </lineage>
</organism>
<dbReference type="GO" id="GO:0016020">
    <property type="term" value="C:membrane"/>
    <property type="evidence" value="ECO:0007669"/>
    <property type="project" value="TreeGrafter"/>
</dbReference>
<evidence type="ECO:0000313" key="5">
    <source>
        <dbReference type="Proteomes" id="UP000198287"/>
    </source>
</evidence>
<comment type="caution">
    <text evidence="4">The sequence shown here is derived from an EMBL/GenBank/DDBJ whole genome shotgun (WGS) entry which is preliminary data.</text>
</comment>
<proteinExistence type="inferred from homology"/>